<dbReference type="Gene3D" id="1.10.150.320">
    <property type="entry name" value="Photosystem II 12 kDa extrinsic protein"/>
    <property type="match status" value="1"/>
</dbReference>
<dbReference type="InterPro" id="IPR010994">
    <property type="entry name" value="RuvA_2-like"/>
</dbReference>
<dbReference type="InterPro" id="IPR013785">
    <property type="entry name" value="Aldolase_TIM"/>
</dbReference>
<dbReference type="InterPro" id="IPR023874">
    <property type="entry name" value="DNA_rSAM_put"/>
</dbReference>
<dbReference type="Proteomes" id="UP000216605">
    <property type="component" value="Unassembled WGS sequence"/>
</dbReference>
<dbReference type="SFLD" id="SFLDG01102">
    <property type="entry name" value="Uncharacterised_Radical_SAM_Su"/>
    <property type="match status" value="1"/>
</dbReference>
<dbReference type="PANTHER" id="PTHR21180">
    <property type="entry name" value="ENDONUCLEASE/EXONUCLEASE/PHOSPHATASE FAMILY DOMAIN-CONTAINING PROTEIN 1"/>
    <property type="match status" value="1"/>
</dbReference>
<accession>A0A255YZ16</accession>
<evidence type="ECO:0000256" key="4">
    <source>
        <dbReference type="ARBA" id="ARBA00023004"/>
    </source>
</evidence>
<dbReference type="GO" id="GO:0046872">
    <property type="term" value="F:metal ion binding"/>
    <property type="evidence" value="ECO:0007669"/>
    <property type="project" value="UniProtKB-KW"/>
</dbReference>
<dbReference type="Pfam" id="PF04055">
    <property type="entry name" value="Radical_SAM"/>
    <property type="match status" value="1"/>
</dbReference>
<name>A0A255YZ16_9FLAO</name>
<evidence type="ECO:0000259" key="6">
    <source>
        <dbReference type="Pfam" id="PF04055"/>
    </source>
</evidence>
<gene>
    <name evidence="7" type="ORF">CHU92_11800</name>
</gene>
<dbReference type="SUPFAM" id="SSF102114">
    <property type="entry name" value="Radical SAM enzymes"/>
    <property type="match status" value="1"/>
</dbReference>
<dbReference type="NCBIfam" id="TIGR03916">
    <property type="entry name" value="rSAM_link_UDG"/>
    <property type="match status" value="1"/>
</dbReference>
<dbReference type="GO" id="GO:0003824">
    <property type="term" value="F:catalytic activity"/>
    <property type="evidence" value="ECO:0007669"/>
    <property type="project" value="InterPro"/>
</dbReference>
<dbReference type="RefSeq" id="WP_094415818.1">
    <property type="nucleotide sequence ID" value="NZ_NOXV01000293.1"/>
</dbReference>
<keyword evidence="4" id="KW-0408">Iron</keyword>
<evidence type="ECO:0000313" key="8">
    <source>
        <dbReference type="Proteomes" id="UP000216605"/>
    </source>
</evidence>
<dbReference type="EMBL" id="NOXV01000293">
    <property type="protein sequence ID" value="OYQ34429.1"/>
    <property type="molecule type" value="Genomic_DNA"/>
</dbReference>
<sequence length="419" mass="47853">MYDRIREKLNILADAAKYDVSCASSGSTRKNDNNGIGNSSSGICHSYTEDGRCVSLLKILLTNHCIYDCAFCVSRKSNDIKRAAFTVDEVVELTMSFYRRNYIEGLFLSSGIFKNADFTMERLLRIVKKLRLEERFNGYIHLKTIPGASPELLIEAGLYADRMSINLEMPTEAGLKLLAPDKSHEEVKKPLGFIQQNITQFKDEKKTGLIKHVPKFVPAGQSTQMVIGATPETDMEIMYSANEYYKNYSLKRVYYSGYIPISYDSRMPAIGTQPPLLRENRLYQTDWLMRFYGFEVQELLNPANPHLDTDIDPKLSWALRNLDQFPVDINNADYRMILRIPGIGVRSAQKIIQARKFGKLRSDQLQKIGVAYNRAKHFIKCADSPYLLREPDAPHLKNLIVAESSSKYLKTPQNQLLLF</sequence>
<dbReference type="CDD" id="cd01335">
    <property type="entry name" value="Radical_SAM"/>
    <property type="match status" value="1"/>
</dbReference>
<evidence type="ECO:0000256" key="2">
    <source>
        <dbReference type="ARBA" id="ARBA00022691"/>
    </source>
</evidence>
<keyword evidence="5" id="KW-0411">Iron-sulfur</keyword>
<keyword evidence="2" id="KW-0949">S-adenosyl-L-methionine</keyword>
<feature type="domain" description="Radical SAM core" evidence="6">
    <location>
        <begin position="60"/>
        <end position="189"/>
    </location>
</feature>
<dbReference type="Gene3D" id="3.20.20.70">
    <property type="entry name" value="Aldolase class I"/>
    <property type="match status" value="1"/>
</dbReference>
<proteinExistence type="predicted"/>
<evidence type="ECO:0000256" key="1">
    <source>
        <dbReference type="ARBA" id="ARBA00001966"/>
    </source>
</evidence>
<organism evidence="7 8">
    <name type="scientific">Flavobacterium cyanobacteriorum</name>
    <dbReference type="NCBI Taxonomy" id="2022802"/>
    <lineage>
        <taxon>Bacteria</taxon>
        <taxon>Pseudomonadati</taxon>
        <taxon>Bacteroidota</taxon>
        <taxon>Flavobacteriia</taxon>
        <taxon>Flavobacteriales</taxon>
        <taxon>Flavobacteriaceae</taxon>
        <taxon>Flavobacterium</taxon>
    </lineage>
</organism>
<keyword evidence="8" id="KW-1185">Reference proteome</keyword>
<dbReference type="InterPro" id="IPR058240">
    <property type="entry name" value="rSAM_sf"/>
</dbReference>
<dbReference type="OrthoDB" id="9801154at2"/>
<dbReference type="AlphaFoldDB" id="A0A255YZ16"/>
<evidence type="ECO:0000256" key="5">
    <source>
        <dbReference type="ARBA" id="ARBA00023014"/>
    </source>
</evidence>
<dbReference type="InterPro" id="IPR051675">
    <property type="entry name" value="Endo/Exo/Phosphatase_dom_1"/>
</dbReference>
<dbReference type="InterPro" id="IPR007197">
    <property type="entry name" value="rSAM"/>
</dbReference>
<dbReference type="SFLD" id="SFLDS00029">
    <property type="entry name" value="Radical_SAM"/>
    <property type="match status" value="1"/>
</dbReference>
<evidence type="ECO:0000256" key="3">
    <source>
        <dbReference type="ARBA" id="ARBA00022723"/>
    </source>
</evidence>
<keyword evidence="3" id="KW-0479">Metal-binding</keyword>
<dbReference type="PANTHER" id="PTHR21180:SF9">
    <property type="entry name" value="TYPE II SECRETION SYSTEM PROTEIN K"/>
    <property type="match status" value="1"/>
</dbReference>
<protein>
    <submittedName>
        <fullName evidence="7">Putative DNA modification/repair radical SAM protein</fullName>
    </submittedName>
</protein>
<reference evidence="7 8" key="1">
    <citation type="submission" date="2017-07" db="EMBL/GenBank/DDBJ databases">
        <title>Flavobacterium cyanobacteriorum sp. nov., isolated from cyanobacterial aggregates in a eutrophic lake.</title>
        <authorList>
            <person name="Cai H."/>
        </authorList>
    </citation>
    <scope>NUCLEOTIDE SEQUENCE [LARGE SCALE GENOMIC DNA]</scope>
    <source>
        <strain evidence="7 8">TH021</strain>
    </source>
</reference>
<comment type="caution">
    <text evidence="7">The sequence shown here is derived from an EMBL/GenBank/DDBJ whole genome shotgun (WGS) entry which is preliminary data.</text>
</comment>
<comment type="cofactor">
    <cofactor evidence="1">
        <name>[4Fe-4S] cluster</name>
        <dbReference type="ChEBI" id="CHEBI:49883"/>
    </cofactor>
</comment>
<dbReference type="GO" id="GO:0051536">
    <property type="term" value="F:iron-sulfur cluster binding"/>
    <property type="evidence" value="ECO:0007669"/>
    <property type="project" value="UniProtKB-KW"/>
</dbReference>
<dbReference type="SUPFAM" id="SSF47781">
    <property type="entry name" value="RuvA domain 2-like"/>
    <property type="match status" value="1"/>
</dbReference>
<evidence type="ECO:0000313" key="7">
    <source>
        <dbReference type="EMBL" id="OYQ34429.1"/>
    </source>
</evidence>